<comment type="caution">
    <text evidence="1">The sequence shown here is derived from an EMBL/GenBank/DDBJ whole genome shotgun (WGS) entry which is preliminary data.</text>
</comment>
<sequence length="133" mass="16159">MYGLRSYDYQIYLERCLIASGISPKEVEERAMKAKFRVKNRKYDNLVKNYGDYLKKLQAEKDLNNYIKILAVKMFPKEEAYTERLENYRKRYEDNDLYSSLEELYELYYHIAKEENHEKSDDKIEQMLRAIAI</sequence>
<dbReference type="AlphaFoldDB" id="A0A9N9DNX6"/>
<dbReference type="EMBL" id="CAJVPP010004090">
    <property type="protein sequence ID" value="CAG8643357.1"/>
    <property type="molecule type" value="Genomic_DNA"/>
</dbReference>
<accession>A0A9N9DNX6</accession>
<evidence type="ECO:0000313" key="1">
    <source>
        <dbReference type="EMBL" id="CAG8643357.1"/>
    </source>
</evidence>
<protein>
    <submittedName>
        <fullName evidence="1">16802_t:CDS:1</fullName>
    </submittedName>
</protein>
<gene>
    <name evidence="1" type="ORF">FMOSSE_LOCUS11105</name>
</gene>
<dbReference type="Proteomes" id="UP000789375">
    <property type="component" value="Unassembled WGS sequence"/>
</dbReference>
<organism evidence="1 2">
    <name type="scientific">Funneliformis mosseae</name>
    <name type="common">Endomycorrhizal fungus</name>
    <name type="synonym">Glomus mosseae</name>
    <dbReference type="NCBI Taxonomy" id="27381"/>
    <lineage>
        <taxon>Eukaryota</taxon>
        <taxon>Fungi</taxon>
        <taxon>Fungi incertae sedis</taxon>
        <taxon>Mucoromycota</taxon>
        <taxon>Glomeromycotina</taxon>
        <taxon>Glomeromycetes</taxon>
        <taxon>Glomerales</taxon>
        <taxon>Glomeraceae</taxon>
        <taxon>Funneliformis</taxon>
    </lineage>
</organism>
<proteinExistence type="predicted"/>
<reference evidence="1" key="1">
    <citation type="submission" date="2021-06" db="EMBL/GenBank/DDBJ databases">
        <authorList>
            <person name="Kallberg Y."/>
            <person name="Tangrot J."/>
            <person name="Rosling A."/>
        </authorList>
    </citation>
    <scope>NUCLEOTIDE SEQUENCE</scope>
    <source>
        <strain evidence="1">87-6 pot B 2015</strain>
    </source>
</reference>
<name>A0A9N9DNX6_FUNMO</name>
<evidence type="ECO:0000313" key="2">
    <source>
        <dbReference type="Proteomes" id="UP000789375"/>
    </source>
</evidence>
<keyword evidence="2" id="KW-1185">Reference proteome</keyword>